<dbReference type="AlphaFoldDB" id="A0A180GYD4"/>
<dbReference type="PROSITE" id="PS51192">
    <property type="entry name" value="HELICASE_ATP_BIND_1"/>
    <property type="match status" value="1"/>
</dbReference>
<evidence type="ECO:0000259" key="4">
    <source>
        <dbReference type="PROSITE" id="PS51192"/>
    </source>
</evidence>
<keyword evidence="1" id="KW-0547">Nucleotide-binding</keyword>
<evidence type="ECO:0000256" key="2">
    <source>
        <dbReference type="ARBA" id="ARBA00022801"/>
    </source>
</evidence>
<evidence type="ECO:0000313" key="7">
    <source>
        <dbReference type="Proteomes" id="UP000005240"/>
    </source>
</evidence>
<evidence type="ECO:0000313" key="6">
    <source>
        <dbReference type="EnsemblFungi" id="PTTG_25840-t43_1-p1"/>
    </source>
</evidence>
<dbReference type="GO" id="GO:0016787">
    <property type="term" value="F:hydrolase activity"/>
    <property type="evidence" value="ECO:0007669"/>
    <property type="project" value="UniProtKB-KW"/>
</dbReference>
<reference evidence="6" key="4">
    <citation type="submission" date="2025-05" db="UniProtKB">
        <authorList>
            <consortium name="EnsemblFungi"/>
        </authorList>
    </citation>
    <scope>IDENTIFICATION</scope>
    <source>
        <strain evidence="6">isolate 1-1 / race 1 (BBBD)</strain>
    </source>
</reference>
<dbReference type="PANTHER" id="PTHR45626:SF22">
    <property type="entry name" value="DNA REPAIR PROTEIN RAD5"/>
    <property type="match status" value="1"/>
</dbReference>
<feature type="domain" description="Helicase ATP-binding" evidence="4">
    <location>
        <begin position="75"/>
        <end position="247"/>
    </location>
</feature>
<protein>
    <recommendedName>
        <fullName evidence="4">Helicase ATP-binding domain-containing protein</fullName>
    </recommendedName>
</protein>
<evidence type="ECO:0000256" key="1">
    <source>
        <dbReference type="ARBA" id="ARBA00022741"/>
    </source>
</evidence>
<dbReference type="Pfam" id="PF00176">
    <property type="entry name" value="SNF2-rel_dom"/>
    <property type="match status" value="1"/>
</dbReference>
<dbReference type="CDD" id="cd18793">
    <property type="entry name" value="SF2_C_SNF"/>
    <property type="match status" value="1"/>
</dbReference>
<dbReference type="InterPro" id="IPR000330">
    <property type="entry name" value="SNF2_N"/>
</dbReference>
<dbReference type="SMART" id="SM00487">
    <property type="entry name" value="DEXDc"/>
    <property type="match status" value="1"/>
</dbReference>
<gene>
    <name evidence="5" type="ORF">PTTG_25840</name>
</gene>
<keyword evidence="3" id="KW-0067">ATP-binding</keyword>
<dbReference type="STRING" id="630390.A0A180GYD4"/>
<organism evidence="5">
    <name type="scientific">Puccinia triticina (isolate 1-1 / race 1 (BBBD))</name>
    <name type="common">Brown leaf rust fungus</name>
    <dbReference type="NCBI Taxonomy" id="630390"/>
    <lineage>
        <taxon>Eukaryota</taxon>
        <taxon>Fungi</taxon>
        <taxon>Dikarya</taxon>
        <taxon>Basidiomycota</taxon>
        <taxon>Pucciniomycotina</taxon>
        <taxon>Pucciniomycetes</taxon>
        <taxon>Pucciniales</taxon>
        <taxon>Pucciniaceae</taxon>
        <taxon>Puccinia</taxon>
    </lineage>
</organism>
<dbReference type="InterPro" id="IPR027417">
    <property type="entry name" value="P-loop_NTPase"/>
</dbReference>
<dbReference type="CDD" id="cd18008">
    <property type="entry name" value="DEXDc_SHPRH-like"/>
    <property type="match status" value="1"/>
</dbReference>
<dbReference type="PANTHER" id="PTHR45626">
    <property type="entry name" value="TRANSCRIPTION TERMINATION FACTOR 2-RELATED"/>
    <property type="match status" value="1"/>
</dbReference>
<dbReference type="OrthoDB" id="423559at2759"/>
<dbReference type="Pfam" id="PF00271">
    <property type="entry name" value="Helicase_C"/>
    <property type="match status" value="1"/>
</dbReference>
<reference evidence="6 7" key="3">
    <citation type="journal article" date="2017" name="G3 (Bethesda)">
        <title>Comparative analysis highlights variable genome content of wheat rusts and divergence of the mating loci.</title>
        <authorList>
            <person name="Cuomo C.A."/>
            <person name="Bakkeren G."/>
            <person name="Khalil H.B."/>
            <person name="Panwar V."/>
            <person name="Joly D."/>
            <person name="Linning R."/>
            <person name="Sakthikumar S."/>
            <person name="Song X."/>
            <person name="Adiconis X."/>
            <person name="Fan L."/>
            <person name="Goldberg J.M."/>
            <person name="Levin J.Z."/>
            <person name="Young S."/>
            <person name="Zeng Q."/>
            <person name="Anikster Y."/>
            <person name="Bruce M."/>
            <person name="Wang M."/>
            <person name="Yin C."/>
            <person name="McCallum B."/>
            <person name="Szabo L.J."/>
            <person name="Hulbert S."/>
            <person name="Chen X."/>
            <person name="Fellers J.P."/>
        </authorList>
    </citation>
    <scope>NUCLEOTIDE SEQUENCE</scope>
    <source>
        <strain evidence="7">Isolate 1-1 / race 1 (BBBD)</strain>
        <strain evidence="6">isolate 1-1 / race 1 (BBBD)</strain>
    </source>
</reference>
<dbReference type="InterPro" id="IPR038718">
    <property type="entry name" value="SNF2-like_sf"/>
</dbReference>
<dbReference type="Gene3D" id="3.40.50.300">
    <property type="entry name" value="P-loop containing nucleotide triphosphate hydrolases"/>
    <property type="match status" value="1"/>
</dbReference>
<proteinExistence type="predicted"/>
<dbReference type="InterPro" id="IPR001650">
    <property type="entry name" value="Helicase_C-like"/>
</dbReference>
<dbReference type="GO" id="GO:0005634">
    <property type="term" value="C:nucleus"/>
    <property type="evidence" value="ECO:0007669"/>
    <property type="project" value="TreeGrafter"/>
</dbReference>
<evidence type="ECO:0000256" key="3">
    <source>
        <dbReference type="ARBA" id="ARBA00022840"/>
    </source>
</evidence>
<reference evidence="5" key="1">
    <citation type="submission" date="2009-11" db="EMBL/GenBank/DDBJ databases">
        <authorList>
            <consortium name="The Broad Institute Genome Sequencing Platform"/>
            <person name="Ward D."/>
            <person name="Feldgarden M."/>
            <person name="Earl A."/>
            <person name="Young S.K."/>
            <person name="Zeng Q."/>
            <person name="Koehrsen M."/>
            <person name="Alvarado L."/>
            <person name="Berlin A."/>
            <person name="Bochicchio J."/>
            <person name="Borenstein D."/>
            <person name="Chapman S.B."/>
            <person name="Chen Z."/>
            <person name="Engels R."/>
            <person name="Freedman E."/>
            <person name="Gellesch M."/>
            <person name="Goldberg J."/>
            <person name="Griggs A."/>
            <person name="Gujja S."/>
            <person name="Heilman E."/>
            <person name="Heiman D."/>
            <person name="Hepburn T."/>
            <person name="Howarth C."/>
            <person name="Jen D."/>
            <person name="Larson L."/>
            <person name="Lewis B."/>
            <person name="Mehta T."/>
            <person name="Park D."/>
            <person name="Pearson M."/>
            <person name="Roberts A."/>
            <person name="Saif S."/>
            <person name="Shea T."/>
            <person name="Shenoy N."/>
            <person name="Sisk P."/>
            <person name="Stolte C."/>
            <person name="Sykes S."/>
            <person name="Thomson T."/>
            <person name="Walk T."/>
            <person name="White J."/>
            <person name="Yandava C."/>
            <person name="Izard J."/>
            <person name="Baranova O.V."/>
            <person name="Blanton J.M."/>
            <person name="Tanner A.C."/>
            <person name="Dewhirst F.E."/>
            <person name="Haas B."/>
            <person name="Nusbaum C."/>
            <person name="Birren B."/>
        </authorList>
    </citation>
    <scope>NUCLEOTIDE SEQUENCE [LARGE SCALE GENOMIC DNA]</scope>
    <source>
        <strain evidence="5">1-1 BBBD Race 1</strain>
    </source>
</reference>
<evidence type="ECO:0000313" key="5">
    <source>
        <dbReference type="EMBL" id="OAV97835.1"/>
    </source>
</evidence>
<dbReference type="GO" id="GO:0008094">
    <property type="term" value="F:ATP-dependent activity, acting on DNA"/>
    <property type="evidence" value="ECO:0007669"/>
    <property type="project" value="TreeGrafter"/>
</dbReference>
<sequence>MSETTRDYNYRLPAWISTSLQKCKTNMKPHQISALKFLLENEDAQNNKPESLWYHHDNAWLRSYFEEDSNSSAEERNDNRSQGSILADDMGLGKTLTTLAFILATTDPNKQSAATLVICPLATLSNWKNEIDLHFRDHAIPYKVFHGDNRKSLSREDLQSTMLILTTYEMIGTSGNKKHPNQHNIGSLDLFWFRIVLDEAHLIRNAATNRTQSIQNLQCQFVLCLTGTPVQNRLTDLQSLITLLKIHPWDQEWIWRSCLVPRMNMGAREAIKTLNRLMDAVCLRRTKDVLLNLPEKVEKFILVKISSEWEEISKDLHQTFIELFGRLRTAGERWDSLEFFRQLTMLRQFCNHPLFARSEIQHQPKWRWQDSGKIVHLVENLKIFLSGVQGIERTKAVVFSSFTGFLGIIERALQENGIRLTWLTGDQTIRKHDENLKQFRTDKQCNVLLASIQAAGVGIDLCCAQNVYMMQKSKLLIDFTVWDRFIQFM</sequence>
<dbReference type="EnsemblFungi" id="PTTG_25840-t43_1">
    <property type="protein sequence ID" value="PTTG_25840-t43_1-p1"/>
    <property type="gene ID" value="PTTG_25840"/>
</dbReference>
<dbReference type="VEuPathDB" id="FungiDB:PTTG_25840"/>
<accession>A0A180GYD4</accession>
<dbReference type="Proteomes" id="UP000005240">
    <property type="component" value="Unassembled WGS sequence"/>
</dbReference>
<dbReference type="SUPFAM" id="SSF52540">
    <property type="entry name" value="P-loop containing nucleoside triphosphate hydrolases"/>
    <property type="match status" value="2"/>
</dbReference>
<dbReference type="GO" id="GO:0005524">
    <property type="term" value="F:ATP binding"/>
    <property type="evidence" value="ECO:0007669"/>
    <property type="project" value="UniProtKB-KW"/>
</dbReference>
<reference evidence="5" key="2">
    <citation type="submission" date="2016-05" db="EMBL/GenBank/DDBJ databases">
        <title>Comparative analysis highlights variable genome content of wheat rusts and divergence of the mating loci.</title>
        <authorList>
            <person name="Cuomo C.A."/>
            <person name="Bakkeren G."/>
            <person name="Szabo L."/>
            <person name="Khalil H."/>
            <person name="Joly D."/>
            <person name="Goldberg J."/>
            <person name="Young S."/>
            <person name="Zeng Q."/>
            <person name="Fellers J."/>
        </authorList>
    </citation>
    <scope>NUCLEOTIDE SEQUENCE [LARGE SCALE GENOMIC DNA]</scope>
    <source>
        <strain evidence="5">1-1 BBBD Race 1</strain>
    </source>
</reference>
<dbReference type="InterPro" id="IPR050628">
    <property type="entry name" value="SNF2_RAD54_helicase_TF"/>
</dbReference>
<keyword evidence="2" id="KW-0378">Hydrolase</keyword>
<dbReference type="Gene3D" id="3.40.50.10810">
    <property type="entry name" value="Tandem AAA-ATPase domain"/>
    <property type="match status" value="1"/>
</dbReference>
<dbReference type="InterPro" id="IPR049730">
    <property type="entry name" value="SNF2/RAD54-like_C"/>
</dbReference>
<name>A0A180GYD4_PUCT1</name>
<dbReference type="GO" id="GO:0006281">
    <property type="term" value="P:DNA repair"/>
    <property type="evidence" value="ECO:0007669"/>
    <property type="project" value="TreeGrafter"/>
</dbReference>
<dbReference type="InterPro" id="IPR014001">
    <property type="entry name" value="Helicase_ATP-bd"/>
</dbReference>
<keyword evidence="7" id="KW-1185">Reference proteome</keyword>
<dbReference type="EMBL" id="ADAS02000010">
    <property type="protein sequence ID" value="OAV97835.1"/>
    <property type="molecule type" value="Genomic_DNA"/>
</dbReference>